<gene>
    <name evidence="1" type="ORF">GCM10011585_15800</name>
</gene>
<dbReference type="AlphaFoldDB" id="A0A917HD11"/>
<protein>
    <submittedName>
        <fullName evidence="1">Uncharacterized protein</fullName>
    </submittedName>
</protein>
<dbReference type="Proteomes" id="UP000647241">
    <property type="component" value="Unassembled WGS sequence"/>
</dbReference>
<sequence>MQPDNLISLKDDMIAFIAGHGMRRLNAYVTEDVPSVLFEEENPDGWKDFVEHAKAAGAPFVTMSEVVLEKSDVAMLLDQIREQTFPDDEAQELDDAEYLVNYVGKIGYLQLGFAHQGVMFVFEVATDWYDRFQDLLETVSELGGIVLDDPESDE</sequence>
<evidence type="ECO:0000313" key="2">
    <source>
        <dbReference type="Proteomes" id="UP000647241"/>
    </source>
</evidence>
<dbReference type="EMBL" id="BMGT01000002">
    <property type="protein sequence ID" value="GGG74047.1"/>
    <property type="molecule type" value="Genomic_DNA"/>
</dbReference>
<keyword evidence="2" id="KW-1185">Reference proteome</keyword>
<comment type="caution">
    <text evidence="1">The sequence shown here is derived from an EMBL/GenBank/DDBJ whole genome shotgun (WGS) entry which is preliminary data.</text>
</comment>
<proteinExistence type="predicted"/>
<evidence type="ECO:0000313" key="1">
    <source>
        <dbReference type="EMBL" id="GGG74047.1"/>
    </source>
</evidence>
<reference evidence="1" key="1">
    <citation type="journal article" date="2014" name="Int. J. Syst. Evol. Microbiol.">
        <title>Complete genome sequence of Corynebacterium casei LMG S-19264T (=DSM 44701T), isolated from a smear-ripened cheese.</title>
        <authorList>
            <consortium name="US DOE Joint Genome Institute (JGI-PGF)"/>
            <person name="Walter F."/>
            <person name="Albersmeier A."/>
            <person name="Kalinowski J."/>
            <person name="Ruckert C."/>
        </authorList>
    </citation>
    <scope>NUCLEOTIDE SEQUENCE</scope>
    <source>
        <strain evidence="1">CGMCC 1.12997</strain>
    </source>
</reference>
<dbReference type="RefSeq" id="WP_188553629.1">
    <property type="nucleotide sequence ID" value="NZ_BMGT01000002.1"/>
</dbReference>
<accession>A0A917HD11</accession>
<name>A0A917HD11_9BACT</name>
<reference evidence="1" key="2">
    <citation type="submission" date="2020-09" db="EMBL/GenBank/DDBJ databases">
        <authorList>
            <person name="Sun Q."/>
            <person name="Zhou Y."/>
        </authorList>
    </citation>
    <scope>NUCLEOTIDE SEQUENCE</scope>
    <source>
        <strain evidence="1">CGMCC 1.12997</strain>
    </source>
</reference>
<organism evidence="1 2">
    <name type="scientific">Edaphobacter dinghuensis</name>
    <dbReference type="NCBI Taxonomy" id="1560005"/>
    <lineage>
        <taxon>Bacteria</taxon>
        <taxon>Pseudomonadati</taxon>
        <taxon>Acidobacteriota</taxon>
        <taxon>Terriglobia</taxon>
        <taxon>Terriglobales</taxon>
        <taxon>Acidobacteriaceae</taxon>
        <taxon>Edaphobacter</taxon>
    </lineage>
</organism>